<name>X6MGT6_RETFI</name>
<feature type="compositionally biased region" description="Polar residues" evidence="1">
    <location>
        <begin position="458"/>
        <end position="470"/>
    </location>
</feature>
<dbReference type="PROSITE" id="PS50245">
    <property type="entry name" value="CAP_GLY_2"/>
    <property type="match status" value="1"/>
</dbReference>
<sequence>MAKLRVCYDDVVELQDGKKGTVKYIGYTDFLPGRTWFGIELEKKEGKHNGKIKNRVYFVCPENCGVFVQSKDIVTVLKSFAEIKKIVSKSVRGGEGGPSITSLKIFFFLKKKGNNGPHQIPLNEIAMVNNYGKGRVRFIGQTKFDETGIWYGIELVEKGGEKAMKGNNNGSIDNVCGVFVRPDQVKPIGEKADTIRTSNPSTAKSAKRHSTGVIAMPAIRSSAHMANRGKQAQSQKTKNQSKPGKQQQQQQQQQQQASPSNPKASSNAKKGPHLTPALKQNSSADDTTSSAELSSQSPSPSKSHQLKAPYSLENKDAETYNSSEEDEDEEDEDDQNEEEEEEEEKMKMKMKKKERAQMRQALHRKSDSAILALNALQLDAKTFAEISSEEKGNGKGKEMRKEKEKEKEKKGEQNTSASESKAAIEKEPTQPANLTNRAHSTKSVVTIKPANPIKATPAKSTKGTKATAMTVTRAETDKVKRKSLNGVSLLTTKNPTSTKAGQQQQKYSSSGQNTPKRSPKGKENEKEKEKEKKKENPKAKTKPKATVPTSSKRTSMIVATKLQVAIRTEKQGDTSTVDKAATEDQSHEAKTPVQVRISHTELANEASDNDCLDGYLREREKERERTHKHNIFKTLYVHIYVSLYIVVKKEKSPMAKNVSKKNGESRKKGHNGDNEKRKNRGAEWHHTTMVPQTRKEKLANLEKVKRKRSGSYGHASDALRRDVRSADQKSETTKKGKGKEKEKEKEAEAETETNERKEEEIERNWHRRSAMTSSEYEDAFFVTSGNL</sequence>
<accession>X6MGT6</accession>
<dbReference type="AlphaFoldDB" id="X6MGT6"/>
<dbReference type="Pfam" id="PF01302">
    <property type="entry name" value="CAP_GLY"/>
    <property type="match status" value="2"/>
</dbReference>
<gene>
    <name evidence="3" type="ORF">RFI_25117</name>
</gene>
<dbReference type="InterPro" id="IPR036859">
    <property type="entry name" value="CAP-Gly_dom_sf"/>
</dbReference>
<feature type="compositionally biased region" description="Acidic residues" evidence="1">
    <location>
        <begin position="323"/>
        <end position="343"/>
    </location>
</feature>
<feature type="compositionally biased region" description="Polar residues" evidence="1">
    <location>
        <begin position="278"/>
        <end position="288"/>
    </location>
</feature>
<feature type="region of interest" description="Disordered" evidence="1">
    <location>
        <begin position="187"/>
        <end position="212"/>
    </location>
</feature>
<feature type="compositionally biased region" description="Low complexity" evidence="1">
    <location>
        <begin position="238"/>
        <end position="269"/>
    </location>
</feature>
<dbReference type="Proteomes" id="UP000023152">
    <property type="component" value="Unassembled WGS sequence"/>
</dbReference>
<dbReference type="EMBL" id="ASPP01021564">
    <property type="protein sequence ID" value="ETO12260.1"/>
    <property type="molecule type" value="Genomic_DNA"/>
</dbReference>
<feature type="compositionally biased region" description="Polar residues" evidence="1">
    <location>
        <begin position="430"/>
        <end position="444"/>
    </location>
</feature>
<dbReference type="Gene3D" id="2.30.30.190">
    <property type="entry name" value="CAP Gly-rich-like domain"/>
    <property type="match status" value="2"/>
</dbReference>
<feature type="compositionally biased region" description="Basic and acidic residues" evidence="1">
    <location>
        <begin position="661"/>
        <end position="686"/>
    </location>
</feature>
<feature type="region of interest" description="Disordered" evidence="1">
    <location>
        <begin position="652"/>
        <end position="787"/>
    </location>
</feature>
<reference evidence="3 4" key="1">
    <citation type="journal article" date="2013" name="Curr. Biol.">
        <title>The Genome of the Foraminiferan Reticulomyxa filosa.</title>
        <authorList>
            <person name="Glockner G."/>
            <person name="Hulsmann N."/>
            <person name="Schleicher M."/>
            <person name="Noegel A.A."/>
            <person name="Eichinger L."/>
            <person name="Gallinger C."/>
            <person name="Pawlowski J."/>
            <person name="Sierra R."/>
            <person name="Euteneuer U."/>
            <person name="Pillet L."/>
            <person name="Moustafa A."/>
            <person name="Platzer M."/>
            <person name="Groth M."/>
            <person name="Szafranski K."/>
            <person name="Schliwa M."/>
        </authorList>
    </citation>
    <scope>NUCLEOTIDE SEQUENCE [LARGE SCALE GENOMIC DNA]</scope>
</reference>
<feature type="domain" description="CAP-Gly" evidence="2">
    <location>
        <begin position="36"/>
        <end position="69"/>
    </location>
</feature>
<feature type="compositionally biased region" description="Low complexity" evidence="1">
    <location>
        <begin position="289"/>
        <end position="307"/>
    </location>
</feature>
<feature type="compositionally biased region" description="Basic and acidic residues" evidence="1">
    <location>
        <begin position="717"/>
        <end position="764"/>
    </location>
</feature>
<feature type="region of interest" description="Disordered" evidence="1">
    <location>
        <begin position="383"/>
        <end position="593"/>
    </location>
</feature>
<dbReference type="SUPFAM" id="SSF74924">
    <property type="entry name" value="Cap-Gly domain"/>
    <property type="match status" value="2"/>
</dbReference>
<protein>
    <recommendedName>
        <fullName evidence="2">CAP-Gly domain-containing protein</fullName>
    </recommendedName>
</protein>
<feature type="compositionally biased region" description="Basic and acidic residues" evidence="1">
    <location>
        <begin position="580"/>
        <end position="590"/>
    </location>
</feature>
<proteinExistence type="predicted"/>
<keyword evidence="4" id="KW-1185">Reference proteome</keyword>
<feature type="compositionally biased region" description="Basic and acidic residues" evidence="1">
    <location>
        <begin position="693"/>
        <end position="703"/>
    </location>
</feature>
<evidence type="ECO:0000313" key="3">
    <source>
        <dbReference type="EMBL" id="ETO12260.1"/>
    </source>
</evidence>
<evidence type="ECO:0000313" key="4">
    <source>
        <dbReference type="Proteomes" id="UP000023152"/>
    </source>
</evidence>
<feature type="compositionally biased region" description="Basic and acidic residues" evidence="1">
    <location>
        <begin position="520"/>
        <end position="538"/>
    </location>
</feature>
<evidence type="ECO:0000256" key="1">
    <source>
        <dbReference type="SAM" id="MobiDB-lite"/>
    </source>
</evidence>
<feature type="compositionally biased region" description="Low complexity" evidence="1">
    <location>
        <begin position="501"/>
        <end position="512"/>
    </location>
</feature>
<feature type="region of interest" description="Disordered" evidence="1">
    <location>
        <begin position="224"/>
        <end position="364"/>
    </location>
</feature>
<dbReference type="InterPro" id="IPR000938">
    <property type="entry name" value="CAP-Gly_domain"/>
</dbReference>
<evidence type="ECO:0000259" key="2">
    <source>
        <dbReference type="PROSITE" id="PS50245"/>
    </source>
</evidence>
<organism evidence="3 4">
    <name type="scientific">Reticulomyxa filosa</name>
    <dbReference type="NCBI Taxonomy" id="46433"/>
    <lineage>
        <taxon>Eukaryota</taxon>
        <taxon>Sar</taxon>
        <taxon>Rhizaria</taxon>
        <taxon>Retaria</taxon>
        <taxon>Foraminifera</taxon>
        <taxon>Monothalamids</taxon>
        <taxon>Reticulomyxidae</taxon>
        <taxon>Reticulomyxa</taxon>
    </lineage>
</organism>
<dbReference type="SMART" id="SM01052">
    <property type="entry name" value="CAP_GLY"/>
    <property type="match status" value="2"/>
</dbReference>
<feature type="compositionally biased region" description="Polar residues" evidence="1">
    <location>
        <begin position="195"/>
        <end position="204"/>
    </location>
</feature>
<comment type="caution">
    <text evidence="3">The sequence shown here is derived from an EMBL/GenBank/DDBJ whole genome shotgun (WGS) entry which is preliminary data.</text>
</comment>
<feature type="compositionally biased region" description="Basic and acidic residues" evidence="1">
    <location>
        <begin position="388"/>
        <end position="412"/>
    </location>
</feature>
<dbReference type="OrthoDB" id="2130750at2759"/>
<feature type="compositionally biased region" description="Polar residues" evidence="1">
    <location>
        <begin position="485"/>
        <end position="500"/>
    </location>
</feature>